<feature type="chain" id="PRO_5037057093" evidence="1">
    <location>
        <begin position="17"/>
        <end position="183"/>
    </location>
</feature>
<dbReference type="EMBL" id="CP056072">
    <property type="protein sequence ID" value="UKK02585.1"/>
    <property type="molecule type" value="Genomic_DNA"/>
</dbReference>
<gene>
    <name evidence="2" type="ORF">MACK_002678</name>
</gene>
<sequence length="183" mass="19750">MKTLFAVLFAVTSVFAEVADLAHADTHAKLAVFHHVGHTEGTGANAPTLRFAHLVPKADHLAHFAGGVGCHHGGGALKHHTFVHVEGEEKLVELLGFSDCKKWHAVLFSVFAHGALFHKHHAHHRDHAPKVLDDAAALADFVHTHVDGDHAKVFGKLVAKGLTAHLFTHLVHAKLAHRLALHA</sequence>
<dbReference type="Proteomes" id="UP000244811">
    <property type="component" value="Chromosome 4"/>
</dbReference>
<accession>A0A976MDU8</accession>
<protein>
    <submittedName>
        <fullName evidence="2">Uncharacterized protein</fullName>
    </submittedName>
</protein>
<name>A0A976MDU8_THEOR</name>
<dbReference type="AlphaFoldDB" id="A0A976MDU8"/>
<keyword evidence="1" id="KW-0732">Signal</keyword>
<evidence type="ECO:0000256" key="1">
    <source>
        <dbReference type="SAM" id="SignalP"/>
    </source>
</evidence>
<reference evidence="2" key="1">
    <citation type="submission" date="2022-07" db="EMBL/GenBank/DDBJ databases">
        <title>Evaluation of T. orientalis genome assembly methods using nanopore sequencing and analysis of variation between genomes.</title>
        <authorList>
            <person name="Yam J."/>
            <person name="Micallef M.L."/>
            <person name="Liu M."/>
            <person name="Djordjevic S.P."/>
            <person name="Bogema D.R."/>
            <person name="Jenkins C."/>
        </authorList>
    </citation>
    <scope>NUCLEOTIDE SEQUENCE</scope>
    <source>
        <strain evidence="2">Goon Nure</strain>
    </source>
</reference>
<organism evidence="2 3">
    <name type="scientific">Theileria orientalis</name>
    <dbReference type="NCBI Taxonomy" id="68886"/>
    <lineage>
        <taxon>Eukaryota</taxon>
        <taxon>Sar</taxon>
        <taxon>Alveolata</taxon>
        <taxon>Apicomplexa</taxon>
        <taxon>Aconoidasida</taxon>
        <taxon>Piroplasmida</taxon>
        <taxon>Theileriidae</taxon>
        <taxon>Theileria</taxon>
    </lineage>
</organism>
<proteinExistence type="predicted"/>
<evidence type="ECO:0000313" key="2">
    <source>
        <dbReference type="EMBL" id="UKK02585.1"/>
    </source>
</evidence>
<feature type="signal peptide" evidence="1">
    <location>
        <begin position="1"/>
        <end position="16"/>
    </location>
</feature>
<evidence type="ECO:0000313" key="3">
    <source>
        <dbReference type="Proteomes" id="UP000244811"/>
    </source>
</evidence>